<dbReference type="Pfam" id="PF00085">
    <property type="entry name" value="Thioredoxin"/>
    <property type="match status" value="1"/>
</dbReference>
<dbReference type="SUPFAM" id="SSF52833">
    <property type="entry name" value="Thioredoxin-like"/>
    <property type="match status" value="1"/>
</dbReference>
<organism evidence="2 3">
    <name type="scientific">Clostridium ganghwense</name>
    <dbReference type="NCBI Taxonomy" id="312089"/>
    <lineage>
        <taxon>Bacteria</taxon>
        <taxon>Bacillati</taxon>
        <taxon>Bacillota</taxon>
        <taxon>Clostridia</taxon>
        <taxon>Eubacteriales</taxon>
        <taxon>Clostridiaceae</taxon>
        <taxon>Clostridium</taxon>
    </lineage>
</organism>
<proteinExistence type="predicted"/>
<dbReference type="Proteomes" id="UP001079657">
    <property type="component" value="Unassembled WGS sequence"/>
</dbReference>
<evidence type="ECO:0000313" key="3">
    <source>
        <dbReference type="Proteomes" id="UP001079657"/>
    </source>
</evidence>
<protein>
    <submittedName>
        <fullName evidence="2">Thioredoxin family protein</fullName>
    </submittedName>
</protein>
<evidence type="ECO:0000313" key="2">
    <source>
        <dbReference type="EMBL" id="MCY6372299.1"/>
    </source>
</evidence>
<evidence type="ECO:0000259" key="1">
    <source>
        <dbReference type="Pfam" id="PF00085"/>
    </source>
</evidence>
<gene>
    <name evidence="2" type="ORF">OXH55_16835</name>
</gene>
<comment type="caution">
    <text evidence="2">The sequence shown here is derived from an EMBL/GenBank/DDBJ whole genome shotgun (WGS) entry which is preliminary data.</text>
</comment>
<dbReference type="CDD" id="cd02947">
    <property type="entry name" value="TRX_family"/>
    <property type="match status" value="1"/>
</dbReference>
<dbReference type="InterPro" id="IPR050620">
    <property type="entry name" value="Thioredoxin_H-type-like"/>
</dbReference>
<dbReference type="Gene3D" id="3.40.30.10">
    <property type="entry name" value="Glutaredoxin"/>
    <property type="match status" value="1"/>
</dbReference>
<keyword evidence="3" id="KW-1185">Reference proteome</keyword>
<reference evidence="2" key="1">
    <citation type="submission" date="2022-12" db="EMBL/GenBank/DDBJ databases">
        <authorList>
            <person name="Wang J."/>
        </authorList>
    </citation>
    <scope>NUCLEOTIDE SEQUENCE</scope>
    <source>
        <strain evidence="2">HY-42-06</strain>
    </source>
</reference>
<dbReference type="RefSeq" id="WP_268051263.1">
    <property type="nucleotide sequence ID" value="NZ_JAPQES010000007.1"/>
</dbReference>
<accession>A0ABT4CWP1</accession>
<dbReference type="PANTHER" id="PTHR10438:SF468">
    <property type="entry name" value="THIOREDOXIN-1-RELATED"/>
    <property type="match status" value="1"/>
</dbReference>
<feature type="domain" description="Thioredoxin" evidence="1">
    <location>
        <begin position="9"/>
        <end position="99"/>
    </location>
</feature>
<dbReference type="EMBL" id="JAPQES010000007">
    <property type="protein sequence ID" value="MCY6372299.1"/>
    <property type="molecule type" value="Genomic_DNA"/>
</dbReference>
<dbReference type="PANTHER" id="PTHR10438">
    <property type="entry name" value="THIOREDOXIN"/>
    <property type="match status" value="1"/>
</dbReference>
<sequence>MEKLHSLDKLKEFIDKKTLAMVYISSENCNVCHALLPKIEAMIEKYPQIEGKKISIDECTEIAGEFSIFTIPAILFYVEGKEVIRKARFISVEELEQNISRYYNMFI</sequence>
<dbReference type="InterPro" id="IPR013766">
    <property type="entry name" value="Thioredoxin_domain"/>
</dbReference>
<dbReference type="InterPro" id="IPR036249">
    <property type="entry name" value="Thioredoxin-like_sf"/>
</dbReference>
<name>A0ABT4CWP1_9CLOT</name>